<protein>
    <submittedName>
        <fullName evidence="9">Spore gernimation protein</fullName>
    </submittedName>
</protein>
<feature type="transmembrane region" description="Helical" evidence="8">
    <location>
        <begin position="145"/>
        <end position="163"/>
    </location>
</feature>
<name>A0A328U4N4_9BACL</name>
<evidence type="ECO:0000256" key="1">
    <source>
        <dbReference type="ARBA" id="ARBA00004141"/>
    </source>
</evidence>
<evidence type="ECO:0000256" key="6">
    <source>
        <dbReference type="ARBA" id="ARBA00022989"/>
    </source>
</evidence>
<dbReference type="NCBIfam" id="TIGR00912">
    <property type="entry name" value="2A0309"/>
    <property type="match status" value="1"/>
</dbReference>
<evidence type="ECO:0000313" key="10">
    <source>
        <dbReference type="Proteomes" id="UP000249260"/>
    </source>
</evidence>
<evidence type="ECO:0000313" key="9">
    <source>
        <dbReference type="EMBL" id="RAP77032.1"/>
    </source>
</evidence>
<dbReference type="PANTHER" id="PTHR34975:SF2">
    <property type="entry name" value="SPORE GERMINATION PROTEIN A2"/>
    <property type="match status" value="1"/>
</dbReference>
<sequence length="364" mass="40289">MLEKGKISSFQLAVVMYPTVLATGFLVLPSISAQYAKNDFWMTGLFALFSGFISVCLAVKLHQLYPKQNLAEYSEQILGKTLGKILVIWFSVHFLNSAGLITRQYAEFVSGNFLFKTPILVIISSIVLLAAFAVHGGAEMIARSAMILTPIFILPICFLVLLIPDLDIKNIFPVLSHGISPVIKGSIGPQAWATQLFIMSFFLPCLKDPQKGKKWAFVSLGAIVFSMVFINFIILLLLGPDSGNKTYPVLTAFRYISFADFFENLEALLLAMWVAGNFIKIAVFYYVTTLSIGLCLNLTDYRPIVFPVGLLIIALSLWGIPNFITLGQHARTVAPIDILLNMLVIPIILLVVTGFRRATKQLKP</sequence>
<feature type="transmembrane region" description="Helical" evidence="8">
    <location>
        <begin position="336"/>
        <end position="355"/>
    </location>
</feature>
<evidence type="ECO:0000256" key="2">
    <source>
        <dbReference type="ARBA" id="ARBA00007998"/>
    </source>
</evidence>
<dbReference type="PANTHER" id="PTHR34975">
    <property type="entry name" value="SPORE GERMINATION PROTEIN A2"/>
    <property type="match status" value="1"/>
</dbReference>
<dbReference type="GO" id="GO:0016020">
    <property type="term" value="C:membrane"/>
    <property type="evidence" value="ECO:0007669"/>
    <property type="project" value="UniProtKB-SubCell"/>
</dbReference>
<reference evidence="9 10" key="1">
    <citation type="submission" date="2018-06" db="EMBL/GenBank/DDBJ databases">
        <title>Paenibacillus montanisoli sp. nov., isolated from mountain area soil.</title>
        <authorList>
            <person name="Wu M."/>
        </authorList>
    </citation>
    <scope>NUCLEOTIDE SEQUENCE [LARGE SCALE GENOMIC DNA]</scope>
    <source>
        <strain evidence="9 10">RA17</strain>
    </source>
</reference>
<dbReference type="Pfam" id="PF03845">
    <property type="entry name" value="Spore_permease"/>
    <property type="match status" value="1"/>
</dbReference>
<keyword evidence="7 8" id="KW-0472">Membrane</keyword>
<comment type="subcellular location">
    <subcellularLocation>
        <location evidence="1">Membrane</location>
        <topology evidence="1">Multi-pass membrane protein</topology>
    </subcellularLocation>
</comment>
<keyword evidence="3" id="KW-0813">Transport</keyword>
<dbReference type="Proteomes" id="UP000249260">
    <property type="component" value="Unassembled WGS sequence"/>
</dbReference>
<dbReference type="OrthoDB" id="2078716at2"/>
<keyword evidence="10" id="KW-1185">Reference proteome</keyword>
<feature type="transmembrane region" description="Helical" evidence="8">
    <location>
        <begin position="113"/>
        <end position="133"/>
    </location>
</feature>
<comment type="caution">
    <text evidence="9">The sequence shown here is derived from an EMBL/GenBank/DDBJ whole genome shotgun (WGS) entry which is preliminary data.</text>
</comment>
<dbReference type="RefSeq" id="WP_112880030.1">
    <property type="nucleotide sequence ID" value="NZ_QLUW01000001.1"/>
</dbReference>
<keyword evidence="5 8" id="KW-0812">Transmembrane</keyword>
<gene>
    <name evidence="9" type="ORF">DL346_00560</name>
</gene>
<dbReference type="AlphaFoldDB" id="A0A328U4N4"/>
<proteinExistence type="inferred from homology"/>
<dbReference type="InterPro" id="IPR004761">
    <property type="entry name" value="Spore_GerAB"/>
</dbReference>
<accession>A0A328U4N4</accession>
<evidence type="ECO:0000256" key="5">
    <source>
        <dbReference type="ARBA" id="ARBA00022692"/>
    </source>
</evidence>
<feature type="transmembrane region" description="Helical" evidence="8">
    <location>
        <begin position="267"/>
        <end position="292"/>
    </location>
</feature>
<dbReference type="GO" id="GO:0009847">
    <property type="term" value="P:spore germination"/>
    <property type="evidence" value="ECO:0007669"/>
    <property type="project" value="InterPro"/>
</dbReference>
<feature type="transmembrane region" description="Helical" evidence="8">
    <location>
        <begin position="12"/>
        <end position="34"/>
    </location>
</feature>
<evidence type="ECO:0000256" key="3">
    <source>
        <dbReference type="ARBA" id="ARBA00022448"/>
    </source>
</evidence>
<feature type="transmembrane region" description="Helical" evidence="8">
    <location>
        <begin position="40"/>
        <end position="61"/>
    </location>
</feature>
<organism evidence="9 10">
    <name type="scientific">Paenibacillus montanisoli</name>
    <dbReference type="NCBI Taxonomy" id="2081970"/>
    <lineage>
        <taxon>Bacteria</taxon>
        <taxon>Bacillati</taxon>
        <taxon>Bacillota</taxon>
        <taxon>Bacilli</taxon>
        <taxon>Bacillales</taxon>
        <taxon>Paenibacillaceae</taxon>
        <taxon>Paenibacillus</taxon>
    </lineage>
</organism>
<evidence type="ECO:0000256" key="7">
    <source>
        <dbReference type="ARBA" id="ARBA00023136"/>
    </source>
</evidence>
<evidence type="ECO:0000256" key="8">
    <source>
        <dbReference type="SAM" id="Phobius"/>
    </source>
</evidence>
<evidence type="ECO:0000256" key="4">
    <source>
        <dbReference type="ARBA" id="ARBA00022544"/>
    </source>
</evidence>
<feature type="transmembrane region" description="Helical" evidence="8">
    <location>
        <begin position="304"/>
        <end position="324"/>
    </location>
</feature>
<feature type="transmembrane region" description="Helical" evidence="8">
    <location>
        <begin position="215"/>
        <end position="238"/>
    </location>
</feature>
<keyword evidence="4" id="KW-0309">Germination</keyword>
<keyword evidence="6 8" id="KW-1133">Transmembrane helix</keyword>
<dbReference type="EMBL" id="QLUW01000001">
    <property type="protein sequence ID" value="RAP77032.1"/>
    <property type="molecule type" value="Genomic_DNA"/>
</dbReference>
<comment type="similarity">
    <text evidence="2">Belongs to the amino acid-polyamine-organocation (APC) superfamily. Spore germination protein (SGP) (TC 2.A.3.9) family.</text>
</comment>